<comment type="subcellular location">
    <subcellularLocation>
        <location evidence="1">Membrane</location>
        <topology evidence="1">Multi-pass membrane protein</topology>
    </subcellularLocation>
</comment>
<sequence length="304" mass="33236">MDKYLTRENYGFLLGLIGVIIFSLTLPITRHLAQTGFTSLEIGFGRGFLAGLASLLILLFKGHLKFENLPGRSDFTKLAITAIGVVFGFPIFTAVAMQTIPAGNGGIVLAAVPLSTAIFAGFLSEEKPSLRFWIIAILGFITVIIFRLLTTDSSLLNIGLGDLALFLCVLLGGMGYAQGGILGKKMSGWRVICWSLVISLPLVIPLALINFDFTHLAQIASDSPRTIMLFVFLCLFNNLIGFFFFYEGLGMGGVARVSQIDLFRPFLTFFFSVVFLGEKMSVIAVFFLLLIIVIVYSSKRSAIR</sequence>
<keyword evidence="3 5" id="KW-1133">Transmembrane helix</keyword>
<evidence type="ECO:0000256" key="5">
    <source>
        <dbReference type="SAM" id="Phobius"/>
    </source>
</evidence>
<feature type="transmembrane region" description="Helical" evidence="5">
    <location>
        <begin position="155"/>
        <end position="177"/>
    </location>
</feature>
<feature type="transmembrane region" description="Helical" evidence="5">
    <location>
        <begin position="189"/>
        <end position="207"/>
    </location>
</feature>
<feature type="transmembrane region" description="Helical" evidence="5">
    <location>
        <begin position="42"/>
        <end position="60"/>
    </location>
</feature>
<feature type="transmembrane region" description="Helical" evidence="5">
    <location>
        <begin position="80"/>
        <end position="100"/>
    </location>
</feature>
<evidence type="ECO:0000256" key="4">
    <source>
        <dbReference type="ARBA" id="ARBA00023136"/>
    </source>
</evidence>
<accession>A0A381VWK3</accession>
<feature type="domain" description="EamA" evidence="6">
    <location>
        <begin position="10"/>
        <end position="146"/>
    </location>
</feature>
<dbReference type="Pfam" id="PF00892">
    <property type="entry name" value="EamA"/>
    <property type="match status" value="2"/>
</dbReference>
<dbReference type="InterPro" id="IPR050638">
    <property type="entry name" value="AA-Vitamin_Transporters"/>
</dbReference>
<gene>
    <name evidence="7" type="ORF">METZ01_LOCUS97530</name>
</gene>
<reference evidence="7" key="1">
    <citation type="submission" date="2018-05" db="EMBL/GenBank/DDBJ databases">
        <authorList>
            <person name="Lanie J.A."/>
            <person name="Ng W.-L."/>
            <person name="Kazmierczak K.M."/>
            <person name="Andrzejewski T.M."/>
            <person name="Davidsen T.M."/>
            <person name="Wayne K.J."/>
            <person name="Tettelin H."/>
            <person name="Glass J.I."/>
            <person name="Rusch D."/>
            <person name="Podicherti R."/>
            <person name="Tsui H.-C.T."/>
            <person name="Winkler M.E."/>
        </authorList>
    </citation>
    <scope>NUCLEOTIDE SEQUENCE</scope>
</reference>
<feature type="transmembrane region" description="Helical" evidence="5">
    <location>
        <begin position="130"/>
        <end position="149"/>
    </location>
</feature>
<dbReference type="AlphaFoldDB" id="A0A381VWK3"/>
<evidence type="ECO:0000313" key="7">
    <source>
        <dbReference type="EMBL" id="SVA44676.1"/>
    </source>
</evidence>
<dbReference type="EMBL" id="UINC01010007">
    <property type="protein sequence ID" value="SVA44676.1"/>
    <property type="molecule type" value="Genomic_DNA"/>
</dbReference>
<dbReference type="InterPro" id="IPR037185">
    <property type="entry name" value="EmrE-like"/>
</dbReference>
<dbReference type="PANTHER" id="PTHR32322:SF2">
    <property type="entry name" value="EAMA DOMAIN-CONTAINING PROTEIN"/>
    <property type="match status" value="1"/>
</dbReference>
<evidence type="ECO:0000256" key="2">
    <source>
        <dbReference type="ARBA" id="ARBA00022692"/>
    </source>
</evidence>
<keyword evidence="4 5" id="KW-0472">Membrane</keyword>
<feature type="transmembrane region" description="Helical" evidence="5">
    <location>
        <begin position="227"/>
        <end position="246"/>
    </location>
</feature>
<dbReference type="InterPro" id="IPR000620">
    <property type="entry name" value="EamA_dom"/>
</dbReference>
<evidence type="ECO:0000256" key="3">
    <source>
        <dbReference type="ARBA" id="ARBA00022989"/>
    </source>
</evidence>
<keyword evidence="2 5" id="KW-0812">Transmembrane</keyword>
<evidence type="ECO:0000256" key="1">
    <source>
        <dbReference type="ARBA" id="ARBA00004141"/>
    </source>
</evidence>
<dbReference type="GO" id="GO:0016020">
    <property type="term" value="C:membrane"/>
    <property type="evidence" value="ECO:0007669"/>
    <property type="project" value="UniProtKB-SubCell"/>
</dbReference>
<dbReference type="PANTHER" id="PTHR32322">
    <property type="entry name" value="INNER MEMBRANE TRANSPORTER"/>
    <property type="match status" value="1"/>
</dbReference>
<feature type="domain" description="EamA" evidence="6">
    <location>
        <begin position="160"/>
        <end position="296"/>
    </location>
</feature>
<dbReference type="SUPFAM" id="SSF103481">
    <property type="entry name" value="Multidrug resistance efflux transporter EmrE"/>
    <property type="match status" value="2"/>
</dbReference>
<name>A0A381VWK3_9ZZZZ</name>
<proteinExistence type="predicted"/>
<protein>
    <recommendedName>
        <fullName evidence="6">EamA domain-containing protein</fullName>
    </recommendedName>
</protein>
<organism evidence="7">
    <name type="scientific">marine metagenome</name>
    <dbReference type="NCBI Taxonomy" id="408172"/>
    <lineage>
        <taxon>unclassified sequences</taxon>
        <taxon>metagenomes</taxon>
        <taxon>ecological metagenomes</taxon>
    </lineage>
</organism>
<evidence type="ECO:0000259" key="6">
    <source>
        <dbReference type="Pfam" id="PF00892"/>
    </source>
</evidence>
<feature type="transmembrane region" description="Helical" evidence="5">
    <location>
        <begin position="106"/>
        <end position="123"/>
    </location>
</feature>
<feature type="transmembrane region" description="Helical" evidence="5">
    <location>
        <begin position="12"/>
        <end position="30"/>
    </location>
</feature>
<feature type="transmembrane region" description="Helical" evidence="5">
    <location>
        <begin position="266"/>
        <end position="296"/>
    </location>
</feature>